<sequence length="132" mass="14702">MTSSEFFTLLSAVSLFAIAIALVPTFLQFRRTLQKLEICIDNLNRHIDPLCLSLTEAANEIQILSISLSDKIEKTDRVIYTAQKSAETLLTTATMLKDTASPFITHLGGFSAGVLAFSHFLNRSWKKHKQGE</sequence>
<dbReference type="EMBL" id="JAPHEH010000001">
    <property type="protein sequence ID" value="MDG4476506.1"/>
    <property type="molecule type" value="Genomic_DNA"/>
</dbReference>
<feature type="transmembrane region" description="Helical" evidence="1">
    <location>
        <begin position="6"/>
        <end position="27"/>
    </location>
</feature>
<gene>
    <name evidence="2" type="ORF">OLX77_10115</name>
</gene>
<protein>
    <submittedName>
        <fullName evidence="2">DUF948 domain-containing protein</fullName>
    </submittedName>
</protein>
<reference evidence="2" key="1">
    <citation type="journal article" date="2022" name="bioRxiv">
        <title>Thiovibrio frasassiensisgen. nov., sp. nov., an autotrophic, elemental sulfur disproportionating bacterium isolated from sulfidic karst sediment, and proposal of Thiovibrionaceae fam. nov.</title>
        <authorList>
            <person name="Aronson H."/>
            <person name="Thomas C."/>
            <person name="Bhattacharyya M."/>
            <person name="Eckstein S."/>
            <person name="Jensen S."/>
            <person name="Barco R."/>
            <person name="Macalady J."/>
            <person name="Amend J."/>
        </authorList>
    </citation>
    <scope>NUCLEOTIDE SEQUENCE</scope>
    <source>
        <strain evidence="2">RS19-109</strain>
    </source>
</reference>
<evidence type="ECO:0000313" key="3">
    <source>
        <dbReference type="Proteomes" id="UP001154240"/>
    </source>
</evidence>
<dbReference type="RefSeq" id="WP_307633473.1">
    <property type="nucleotide sequence ID" value="NZ_JAPHEH010000001.1"/>
</dbReference>
<keyword evidence="3" id="KW-1185">Reference proteome</keyword>
<evidence type="ECO:0000256" key="1">
    <source>
        <dbReference type="SAM" id="Phobius"/>
    </source>
</evidence>
<keyword evidence="1" id="KW-1133">Transmembrane helix</keyword>
<comment type="caution">
    <text evidence="2">The sequence shown here is derived from an EMBL/GenBank/DDBJ whole genome shotgun (WGS) entry which is preliminary data.</text>
</comment>
<dbReference type="Proteomes" id="UP001154240">
    <property type="component" value="Unassembled WGS sequence"/>
</dbReference>
<name>A0A9X4MFV1_9BACT</name>
<organism evidence="2 3">
    <name type="scientific">Thiovibrio frasassiensis</name>
    <dbReference type="NCBI Taxonomy" id="2984131"/>
    <lineage>
        <taxon>Bacteria</taxon>
        <taxon>Pseudomonadati</taxon>
        <taxon>Thermodesulfobacteriota</taxon>
        <taxon>Desulfobulbia</taxon>
        <taxon>Desulfobulbales</taxon>
        <taxon>Thiovibrionaceae</taxon>
        <taxon>Thiovibrio</taxon>
    </lineage>
</organism>
<dbReference type="AlphaFoldDB" id="A0A9X4MFV1"/>
<keyword evidence="1" id="KW-0812">Transmembrane</keyword>
<evidence type="ECO:0000313" key="2">
    <source>
        <dbReference type="EMBL" id="MDG4476506.1"/>
    </source>
</evidence>
<reference evidence="2" key="2">
    <citation type="submission" date="2022-10" db="EMBL/GenBank/DDBJ databases">
        <authorList>
            <person name="Aronson H.S."/>
        </authorList>
    </citation>
    <scope>NUCLEOTIDE SEQUENCE</scope>
    <source>
        <strain evidence="2">RS19-109</strain>
    </source>
</reference>
<accession>A0A9X4MFV1</accession>
<keyword evidence="1" id="KW-0472">Membrane</keyword>
<proteinExistence type="predicted"/>